<dbReference type="GO" id="GO:0005975">
    <property type="term" value="P:carbohydrate metabolic process"/>
    <property type="evidence" value="ECO:0007669"/>
    <property type="project" value="InterPro"/>
</dbReference>
<dbReference type="GO" id="GO:0004553">
    <property type="term" value="F:hydrolase activity, hydrolyzing O-glycosyl compounds"/>
    <property type="evidence" value="ECO:0007669"/>
    <property type="project" value="InterPro"/>
</dbReference>
<organism evidence="4 5">
    <name type="scientific">Microbacterium enclense</name>
    <dbReference type="NCBI Taxonomy" id="993073"/>
    <lineage>
        <taxon>Bacteria</taxon>
        <taxon>Bacillati</taxon>
        <taxon>Actinomycetota</taxon>
        <taxon>Actinomycetes</taxon>
        <taxon>Micrococcales</taxon>
        <taxon>Microbacteriaceae</taxon>
        <taxon>Microbacterium</taxon>
    </lineage>
</organism>
<reference evidence="4 5" key="1">
    <citation type="submission" date="2016-09" db="EMBL/GenBank/DDBJ databases">
        <authorList>
            <person name="Capua I."/>
            <person name="De Benedictis P."/>
            <person name="Joannis T."/>
            <person name="Lombin L.H."/>
            <person name="Cattoli G."/>
        </authorList>
    </citation>
    <scope>NUCLEOTIDE SEQUENCE [LARGE SCALE GENOMIC DNA]</scope>
    <source>
        <strain evidence="4 5">NIO-1002</strain>
    </source>
</reference>
<dbReference type="InterPro" id="IPR023296">
    <property type="entry name" value="Glyco_hydro_beta-prop_sf"/>
</dbReference>
<dbReference type="OrthoDB" id="256225at2"/>
<dbReference type="Gene3D" id="2.115.10.20">
    <property type="entry name" value="Glycosyl hydrolase domain, family 43"/>
    <property type="match status" value="1"/>
</dbReference>
<name>A0A1G6GMN8_9MICO</name>
<accession>A0A1G6GMN8</accession>
<protein>
    <submittedName>
        <fullName evidence="4">Glycosyl hydrolases family 43</fullName>
    </submittedName>
</protein>
<proteinExistence type="inferred from homology"/>
<comment type="similarity">
    <text evidence="1">Belongs to the glycosyl hydrolase 43 family.</text>
</comment>
<dbReference type="PANTHER" id="PTHR42812:SF12">
    <property type="entry name" value="BETA-XYLOSIDASE-RELATED"/>
    <property type="match status" value="1"/>
</dbReference>
<dbReference type="STRING" id="993073.AS029_00990"/>
<dbReference type="PROSITE" id="PS51318">
    <property type="entry name" value="TAT"/>
    <property type="match status" value="1"/>
</dbReference>
<dbReference type="InterPro" id="IPR006311">
    <property type="entry name" value="TAT_signal"/>
</dbReference>
<dbReference type="InterPro" id="IPR008979">
    <property type="entry name" value="Galactose-bd-like_sf"/>
</dbReference>
<dbReference type="RefSeq" id="WP_058230752.1">
    <property type="nucleotide sequence ID" value="NZ_FMYG01000001.1"/>
</dbReference>
<dbReference type="Proteomes" id="UP000183203">
    <property type="component" value="Unassembled WGS sequence"/>
</dbReference>
<sequence>MKDDTPNKDGAPSGLDRRRFLQMSAFGAAAVGAAAAGGTAVATPAVAASGAGSALAATAVAAAAMRANSAAKVPLENVDMTKTYVNPVNLPFLDVGARPSTMPASDAGVAAVTPAMRATLAKERWLPADGRSMVRQAKTGFALATENSSRTAADFSPILVDDTIYLYASGSMLGDTGNINAWSTKDYINWEFHEMNIGATAPTVVKVGAKYYLAGNSTGVWSADAPFGPWTEMGPFTRKDGSVFTASDVQFFLDTDGRLYMSYNIGAPHMAVELDANDPRKFLTDPVVVWNFDPNDEWQHFGENKQHTTHGYVEASQIFKVGDTYYISVASGGTEHTTYATGVAKSSSPLGPYVPQDANPVGQALEGQAQFPNAGHGAFIVDFNDNLVFFYTIVIAYEQGSQRRMGLDICEVAEDGTISARLSNTPRLAPGLTQNGTDDVGLYNISQLTSAYWASSYAPGRLPIYAMDHSTQTWWEPADGDADPSYIVGFANVFYISSAQIQWKELGLTFTKRNAVRYTLEYKDIESDTWKPLADRSANDVAYTSDYVVFDRVLTHAVRLKILGTTENVKVGVTAMNVFGENYTFAKEKGLFLPPPPPALKVELTATPRKIGSKIHVTVVATNNEASPLDITLSTPYGEKAFTSVAPGKSASVTFNSRASSIEAGDATAKLSGVVNGATVTETKTVAYGALSA</sequence>
<keyword evidence="2 4" id="KW-0378">Hydrolase</keyword>
<evidence type="ECO:0000256" key="2">
    <source>
        <dbReference type="ARBA" id="ARBA00022801"/>
    </source>
</evidence>
<dbReference type="Pfam" id="PF04616">
    <property type="entry name" value="Glyco_hydro_43"/>
    <property type="match status" value="1"/>
</dbReference>
<dbReference type="SUPFAM" id="SSF75005">
    <property type="entry name" value="Arabinanase/levansucrase/invertase"/>
    <property type="match status" value="1"/>
</dbReference>
<dbReference type="InterPro" id="IPR006710">
    <property type="entry name" value="Glyco_hydro_43"/>
</dbReference>
<evidence type="ECO:0000256" key="3">
    <source>
        <dbReference type="ARBA" id="ARBA00023295"/>
    </source>
</evidence>
<dbReference type="AlphaFoldDB" id="A0A1G6GMN8"/>
<evidence type="ECO:0000313" key="4">
    <source>
        <dbReference type="EMBL" id="SDB83199.1"/>
    </source>
</evidence>
<dbReference type="EMBL" id="FMYG01000001">
    <property type="protein sequence ID" value="SDB83199.1"/>
    <property type="molecule type" value="Genomic_DNA"/>
</dbReference>
<dbReference type="InterPro" id="IPR051795">
    <property type="entry name" value="Glycosyl_Hydrlase_43"/>
</dbReference>
<dbReference type="Gene3D" id="2.60.120.260">
    <property type="entry name" value="Galactose-binding domain-like"/>
    <property type="match status" value="1"/>
</dbReference>
<gene>
    <name evidence="4" type="ORF">SAMN05216418_0437</name>
</gene>
<dbReference type="PANTHER" id="PTHR42812">
    <property type="entry name" value="BETA-XYLOSIDASE"/>
    <property type="match status" value="1"/>
</dbReference>
<evidence type="ECO:0000256" key="1">
    <source>
        <dbReference type="ARBA" id="ARBA00009865"/>
    </source>
</evidence>
<dbReference type="SUPFAM" id="SSF49785">
    <property type="entry name" value="Galactose-binding domain-like"/>
    <property type="match status" value="1"/>
</dbReference>
<evidence type="ECO:0000313" key="5">
    <source>
        <dbReference type="Proteomes" id="UP000183203"/>
    </source>
</evidence>
<keyword evidence="3" id="KW-0326">Glycosidase</keyword>